<dbReference type="EMBL" id="KQ250672">
    <property type="protein sequence ID" value="KNC70614.1"/>
    <property type="molecule type" value="Genomic_DNA"/>
</dbReference>
<keyword evidence="1" id="KW-0677">Repeat</keyword>
<dbReference type="PANTHER" id="PTHR19211">
    <property type="entry name" value="ATP-BINDING TRANSPORT PROTEIN-RELATED"/>
    <property type="match status" value="1"/>
</dbReference>
<dbReference type="RefSeq" id="XP_014144516.1">
    <property type="nucleotide sequence ID" value="XM_014289041.1"/>
</dbReference>
<dbReference type="InterPro" id="IPR003439">
    <property type="entry name" value="ABC_transporter-like_ATP-bd"/>
</dbReference>
<dbReference type="Pfam" id="PF00005">
    <property type="entry name" value="ABC_tran"/>
    <property type="match status" value="1"/>
</dbReference>
<feature type="non-terminal residue" evidence="3">
    <location>
        <position position="1"/>
    </location>
</feature>
<feature type="non-terminal residue" evidence="3">
    <location>
        <position position="78"/>
    </location>
</feature>
<dbReference type="AlphaFoldDB" id="A0A0L0F1Y1"/>
<dbReference type="STRING" id="667725.A0A0L0F1Y1"/>
<dbReference type="InterPro" id="IPR027417">
    <property type="entry name" value="P-loop_NTPase"/>
</dbReference>
<dbReference type="GO" id="GO:0016887">
    <property type="term" value="F:ATP hydrolysis activity"/>
    <property type="evidence" value="ECO:0007669"/>
    <property type="project" value="InterPro"/>
</dbReference>
<dbReference type="Proteomes" id="UP000054560">
    <property type="component" value="Unassembled WGS sequence"/>
</dbReference>
<sequence length="78" mass="8517">ATNSTNKAALSRDIKIENFDLSHYGKAILANASVTLAFGRRYGLVGRNGVGKTTLLKAIAHRELPIPPHIRVVHVEQE</sequence>
<dbReference type="SUPFAM" id="SSF52540">
    <property type="entry name" value="P-loop containing nucleoside triphosphate hydrolases"/>
    <property type="match status" value="1"/>
</dbReference>
<evidence type="ECO:0000313" key="3">
    <source>
        <dbReference type="EMBL" id="KNC70614.1"/>
    </source>
</evidence>
<dbReference type="Gene3D" id="3.40.50.300">
    <property type="entry name" value="P-loop containing nucleotide triphosphate hydrolases"/>
    <property type="match status" value="1"/>
</dbReference>
<evidence type="ECO:0000256" key="1">
    <source>
        <dbReference type="ARBA" id="ARBA00022737"/>
    </source>
</evidence>
<keyword evidence="4" id="KW-1185">Reference proteome</keyword>
<name>A0A0L0F1Y1_9EUKA</name>
<dbReference type="InterPro" id="IPR050611">
    <property type="entry name" value="ABCF"/>
</dbReference>
<accession>A0A0L0F1Y1</accession>
<dbReference type="PANTHER" id="PTHR19211:SF117">
    <property type="entry name" value="ATP-BINDING CASSETTE SUB-FAMILY F MEMBER 3"/>
    <property type="match status" value="1"/>
</dbReference>
<organism evidence="3 4">
    <name type="scientific">Sphaeroforma arctica JP610</name>
    <dbReference type="NCBI Taxonomy" id="667725"/>
    <lineage>
        <taxon>Eukaryota</taxon>
        <taxon>Ichthyosporea</taxon>
        <taxon>Ichthyophonida</taxon>
        <taxon>Sphaeroforma</taxon>
    </lineage>
</organism>
<evidence type="ECO:0000259" key="2">
    <source>
        <dbReference type="Pfam" id="PF00005"/>
    </source>
</evidence>
<feature type="domain" description="ABC transporter" evidence="2">
    <location>
        <begin position="29"/>
        <end position="70"/>
    </location>
</feature>
<dbReference type="OrthoDB" id="2110130at2759"/>
<reference evidence="3 4" key="1">
    <citation type="submission" date="2011-02" db="EMBL/GenBank/DDBJ databases">
        <title>The Genome Sequence of Sphaeroforma arctica JP610.</title>
        <authorList>
            <consortium name="The Broad Institute Genome Sequencing Platform"/>
            <person name="Russ C."/>
            <person name="Cuomo C."/>
            <person name="Young S.K."/>
            <person name="Zeng Q."/>
            <person name="Gargeya S."/>
            <person name="Alvarado L."/>
            <person name="Berlin A."/>
            <person name="Chapman S.B."/>
            <person name="Chen Z."/>
            <person name="Freedman E."/>
            <person name="Gellesch M."/>
            <person name="Goldberg J."/>
            <person name="Griggs A."/>
            <person name="Gujja S."/>
            <person name="Heilman E."/>
            <person name="Heiman D."/>
            <person name="Howarth C."/>
            <person name="Mehta T."/>
            <person name="Neiman D."/>
            <person name="Pearson M."/>
            <person name="Roberts A."/>
            <person name="Saif S."/>
            <person name="Shea T."/>
            <person name="Shenoy N."/>
            <person name="Sisk P."/>
            <person name="Stolte C."/>
            <person name="Sykes S."/>
            <person name="White J."/>
            <person name="Yandava C."/>
            <person name="Burger G."/>
            <person name="Gray M.W."/>
            <person name="Holland P.W.H."/>
            <person name="King N."/>
            <person name="Lang F.B.F."/>
            <person name="Roger A.J."/>
            <person name="Ruiz-Trillo I."/>
            <person name="Haas B."/>
            <person name="Nusbaum C."/>
            <person name="Birren B."/>
        </authorList>
    </citation>
    <scope>NUCLEOTIDE SEQUENCE [LARGE SCALE GENOMIC DNA]</scope>
    <source>
        <strain evidence="3 4">JP610</strain>
    </source>
</reference>
<evidence type="ECO:0000313" key="4">
    <source>
        <dbReference type="Proteomes" id="UP000054560"/>
    </source>
</evidence>
<gene>
    <name evidence="3" type="ORF">SARC_16855</name>
</gene>
<dbReference type="eggNOG" id="KOG0062">
    <property type="taxonomic scope" value="Eukaryota"/>
</dbReference>
<dbReference type="GeneID" id="25917359"/>
<proteinExistence type="predicted"/>
<protein>
    <recommendedName>
        <fullName evidence="2">ABC transporter domain-containing protein</fullName>
    </recommendedName>
</protein>
<dbReference type="GO" id="GO:0005524">
    <property type="term" value="F:ATP binding"/>
    <property type="evidence" value="ECO:0007669"/>
    <property type="project" value="InterPro"/>
</dbReference>